<sequence>MITENQERTDKYVGARTMEAIINKFEIKIDTGIFLEYMRQTLNGSNRIDVSP</sequence>
<name>A0A484HGV4_9BACT</name>
<gene>
    <name evidence="1" type="ORF">EPICR_20386</name>
</gene>
<proteinExistence type="predicted"/>
<reference evidence="1" key="1">
    <citation type="submission" date="2019-01" db="EMBL/GenBank/DDBJ databases">
        <authorList>
            <consortium name="Genoscope - CEA"/>
            <person name="William W."/>
        </authorList>
    </citation>
    <scope>NUCLEOTIDE SEQUENCE</scope>
    <source>
        <strain evidence="1">CR-1</strain>
    </source>
</reference>
<protein>
    <submittedName>
        <fullName evidence="1">Uncharacterized protein</fullName>
    </submittedName>
</protein>
<evidence type="ECO:0000313" key="1">
    <source>
        <dbReference type="EMBL" id="VEN73915.1"/>
    </source>
</evidence>
<dbReference type="EMBL" id="CAACVI010000012">
    <property type="protein sequence ID" value="VEN73915.1"/>
    <property type="molecule type" value="Genomic_DNA"/>
</dbReference>
<organism evidence="1">
    <name type="scientific">uncultured Desulfobacteraceae bacterium</name>
    <dbReference type="NCBI Taxonomy" id="218296"/>
    <lineage>
        <taxon>Bacteria</taxon>
        <taxon>Pseudomonadati</taxon>
        <taxon>Thermodesulfobacteriota</taxon>
        <taxon>Desulfobacteria</taxon>
        <taxon>Desulfobacterales</taxon>
        <taxon>Desulfobacteraceae</taxon>
        <taxon>environmental samples</taxon>
    </lineage>
</organism>
<dbReference type="AlphaFoldDB" id="A0A484HGV4"/>
<accession>A0A484HGV4</accession>